<evidence type="ECO:0008006" key="3">
    <source>
        <dbReference type="Google" id="ProtNLM"/>
    </source>
</evidence>
<evidence type="ECO:0000313" key="2">
    <source>
        <dbReference type="Proteomes" id="UP000030351"/>
    </source>
</evidence>
<dbReference type="OrthoDB" id="6419134at2"/>
<proteinExistence type="predicted"/>
<dbReference type="STRING" id="371042.NG99_23635"/>
<dbReference type="EMBL" id="JRUQ01000076">
    <property type="protein sequence ID" value="KGT87219.1"/>
    <property type="molecule type" value="Genomic_DNA"/>
</dbReference>
<protein>
    <recommendedName>
        <fullName evidence="3">DUF4222 domain-containing protein</fullName>
    </recommendedName>
</protein>
<dbReference type="AlphaFoldDB" id="A0A0A3YNW0"/>
<dbReference type="InterPro" id="IPR025317">
    <property type="entry name" value="DUF4222"/>
</dbReference>
<dbReference type="eggNOG" id="ENOG5031M7Z">
    <property type="taxonomic scope" value="Bacteria"/>
</dbReference>
<sequence length="61" mass="7605">MIEQEKIEPWVANYRERYHGILVETIGIDTVNQRIIFRRQGYEYECVCPRRDWKKKYERVV</sequence>
<organism evidence="1 2">
    <name type="scientific">Erwinia typographi</name>
    <dbReference type="NCBI Taxonomy" id="371042"/>
    <lineage>
        <taxon>Bacteria</taxon>
        <taxon>Pseudomonadati</taxon>
        <taxon>Pseudomonadota</taxon>
        <taxon>Gammaproteobacteria</taxon>
        <taxon>Enterobacterales</taxon>
        <taxon>Erwiniaceae</taxon>
        <taxon>Erwinia</taxon>
    </lineage>
</organism>
<evidence type="ECO:0000313" key="1">
    <source>
        <dbReference type="EMBL" id="KGT87219.1"/>
    </source>
</evidence>
<dbReference type="RefSeq" id="WP_034898458.1">
    <property type="nucleotide sequence ID" value="NZ_JRUQ01000076.1"/>
</dbReference>
<gene>
    <name evidence="1" type="ORF">NG99_23635</name>
</gene>
<keyword evidence="2" id="KW-1185">Reference proteome</keyword>
<name>A0A0A3YNW0_9GAMM</name>
<reference evidence="1 2" key="1">
    <citation type="submission" date="2014-10" db="EMBL/GenBank/DDBJ databases">
        <title>Genome sequence of Erwinia typographi M043b.</title>
        <authorList>
            <person name="Chan K.-G."/>
            <person name="Tan W.-S."/>
        </authorList>
    </citation>
    <scope>NUCLEOTIDE SEQUENCE [LARGE SCALE GENOMIC DNA]</scope>
    <source>
        <strain evidence="1 2">M043b</strain>
    </source>
</reference>
<dbReference type="Pfam" id="PF13973">
    <property type="entry name" value="DUF4222"/>
    <property type="match status" value="1"/>
</dbReference>
<comment type="caution">
    <text evidence="1">The sequence shown here is derived from an EMBL/GenBank/DDBJ whole genome shotgun (WGS) entry which is preliminary data.</text>
</comment>
<accession>A0A0A3YNW0</accession>
<dbReference type="Proteomes" id="UP000030351">
    <property type="component" value="Unassembled WGS sequence"/>
</dbReference>